<dbReference type="PANTHER" id="PTHR39426:SF1">
    <property type="entry name" value="HOMOLOGY TO DEATH-ON-CURING PROTEIN OF PHAGE P1"/>
    <property type="match status" value="1"/>
</dbReference>
<protein>
    <submittedName>
        <fullName evidence="2">Death-on-curing protein</fullName>
    </submittedName>
</protein>
<dbReference type="AlphaFoldDB" id="A0A2P8I790"/>
<name>A0A2P8I790_SACCR</name>
<dbReference type="NCBIfam" id="TIGR01550">
    <property type="entry name" value="DOC_P1"/>
    <property type="match status" value="1"/>
</dbReference>
<sequence>MNPEYLTLEDLLALADDLGVPKVRDLGLLDSAAHRPRSSLMGQDAYGSLDEKAAVLMESILRNHPLVDGNKRLGWMSAFVFYGLNGFDLDAPEDDAYDLVIALATGAIHYAEAAERLGSWTRPITDAG</sequence>
<keyword evidence="3" id="KW-1185">Reference proteome</keyword>
<dbReference type="Gene3D" id="1.20.120.1870">
    <property type="entry name" value="Fic/DOC protein, Fido domain"/>
    <property type="match status" value="1"/>
</dbReference>
<dbReference type="RefSeq" id="WP_106617375.1">
    <property type="nucleotide sequence ID" value="NZ_PYAX01000007.1"/>
</dbReference>
<evidence type="ECO:0000313" key="2">
    <source>
        <dbReference type="EMBL" id="PSL54306.1"/>
    </source>
</evidence>
<dbReference type="InterPro" id="IPR053737">
    <property type="entry name" value="Type_II_TA_Toxin"/>
</dbReference>
<evidence type="ECO:0000259" key="1">
    <source>
        <dbReference type="PROSITE" id="PS51459"/>
    </source>
</evidence>
<dbReference type="InterPro" id="IPR006440">
    <property type="entry name" value="Doc"/>
</dbReference>
<accession>A0A2P8I790</accession>
<organism evidence="2 3">
    <name type="scientific">Saccharothrix carnea</name>
    <dbReference type="NCBI Taxonomy" id="1280637"/>
    <lineage>
        <taxon>Bacteria</taxon>
        <taxon>Bacillati</taxon>
        <taxon>Actinomycetota</taxon>
        <taxon>Actinomycetes</taxon>
        <taxon>Pseudonocardiales</taxon>
        <taxon>Pseudonocardiaceae</taxon>
        <taxon>Saccharothrix</taxon>
    </lineage>
</organism>
<dbReference type="Pfam" id="PF02661">
    <property type="entry name" value="Fic"/>
    <property type="match status" value="1"/>
</dbReference>
<reference evidence="2 3" key="1">
    <citation type="submission" date="2018-03" db="EMBL/GenBank/DDBJ databases">
        <title>Genomic Encyclopedia of Type Strains, Phase III (KMG-III): the genomes of soil and plant-associated and newly described type strains.</title>
        <authorList>
            <person name="Whitman W."/>
        </authorList>
    </citation>
    <scope>NUCLEOTIDE SEQUENCE [LARGE SCALE GENOMIC DNA]</scope>
    <source>
        <strain evidence="2 3">CGMCC 4.7097</strain>
    </source>
</reference>
<feature type="domain" description="Fido" evidence="1">
    <location>
        <begin position="6"/>
        <end position="123"/>
    </location>
</feature>
<dbReference type="PROSITE" id="PS51459">
    <property type="entry name" value="FIDO"/>
    <property type="match status" value="1"/>
</dbReference>
<evidence type="ECO:0000313" key="3">
    <source>
        <dbReference type="Proteomes" id="UP000241118"/>
    </source>
</evidence>
<proteinExistence type="predicted"/>
<dbReference type="GO" id="GO:0016301">
    <property type="term" value="F:kinase activity"/>
    <property type="evidence" value="ECO:0007669"/>
    <property type="project" value="InterPro"/>
</dbReference>
<dbReference type="PANTHER" id="PTHR39426">
    <property type="entry name" value="HOMOLOGY TO DEATH-ON-CURING PROTEIN OF PHAGE P1"/>
    <property type="match status" value="1"/>
</dbReference>
<dbReference type="InterPro" id="IPR003812">
    <property type="entry name" value="Fido"/>
</dbReference>
<dbReference type="OrthoDB" id="9802752at2"/>
<dbReference type="EMBL" id="PYAX01000007">
    <property type="protein sequence ID" value="PSL54306.1"/>
    <property type="molecule type" value="Genomic_DNA"/>
</dbReference>
<comment type="caution">
    <text evidence="2">The sequence shown here is derived from an EMBL/GenBank/DDBJ whole genome shotgun (WGS) entry which is preliminary data.</text>
</comment>
<gene>
    <name evidence="2" type="ORF">B0I31_107364</name>
</gene>
<dbReference type="Proteomes" id="UP000241118">
    <property type="component" value="Unassembled WGS sequence"/>
</dbReference>